<dbReference type="HOGENOM" id="CLU_000688_16_2_9"/>
<dbReference type="InterPro" id="IPR000642">
    <property type="entry name" value="Peptidase_M41"/>
</dbReference>
<dbReference type="InterPro" id="IPR003593">
    <property type="entry name" value="AAA+_ATPase"/>
</dbReference>
<keyword evidence="6 14" id="KW-0547">Nucleotide-binding</keyword>
<dbReference type="InterPro" id="IPR003960">
    <property type="entry name" value="ATPase_AAA_CS"/>
</dbReference>
<dbReference type="SMART" id="SM00382">
    <property type="entry name" value="AAA"/>
    <property type="match status" value="1"/>
</dbReference>
<dbReference type="eggNOG" id="COG0465">
    <property type="taxonomic scope" value="Bacteria"/>
</dbReference>
<keyword evidence="8 14" id="KW-0862">Zinc</keyword>
<dbReference type="Pfam" id="PF00004">
    <property type="entry name" value="AAA"/>
    <property type="match status" value="1"/>
</dbReference>
<dbReference type="NCBIfam" id="TIGR01241">
    <property type="entry name" value="FtsH_fam"/>
    <property type="match status" value="1"/>
</dbReference>
<dbReference type="GO" id="GO:0005886">
    <property type="term" value="C:plasma membrane"/>
    <property type="evidence" value="ECO:0007669"/>
    <property type="project" value="UniProtKB-SubCell"/>
</dbReference>
<dbReference type="Pfam" id="PF01434">
    <property type="entry name" value="Peptidase_M41"/>
    <property type="match status" value="1"/>
</dbReference>
<name>U2S696_9BACL</name>
<keyword evidence="18" id="KW-1185">Reference proteome</keyword>
<evidence type="ECO:0000313" key="18">
    <source>
        <dbReference type="Proteomes" id="UP000016637"/>
    </source>
</evidence>
<dbReference type="InterPro" id="IPR027417">
    <property type="entry name" value="P-loop_NTPase"/>
</dbReference>
<dbReference type="InterPro" id="IPR011546">
    <property type="entry name" value="Pept_M41_FtsH_extracell"/>
</dbReference>
<keyword evidence="4 14" id="KW-0812">Transmembrane</keyword>
<dbReference type="GO" id="GO:0005524">
    <property type="term" value="F:ATP binding"/>
    <property type="evidence" value="ECO:0007669"/>
    <property type="project" value="UniProtKB-UniRule"/>
</dbReference>
<feature type="binding site" evidence="14">
    <location>
        <begin position="208"/>
        <end position="215"/>
    </location>
    <ligand>
        <name>ATP</name>
        <dbReference type="ChEBI" id="CHEBI:30616"/>
    </ligand>
</feature>
<dbReference type="PANTHER" id="PTHR43655:SF2">
    <property type="entry name" value="AFG3 LIKE MATRIX AAA PEPTIDASE SUBUNIT 2, ISOFORM A"/>
    <property type="match status" value="1"/>
</dbReference>
<keyword evidence="14" id="KW-1003">Cell membrane</keyword>
<keyword evidence="10 14" id="KW-1133">Transmembrane helix</keyword>
<evidence type="ECO:0000313" key="17">
    <source>
        <dbReference type="EMBL" id="ERK58317.1"/>
    </source>
</evidence>
<evidence type="ECO:0000256" key="4">
    <source>
        <dbReference type="ARBA" id="ARBA00022692"/>
    </source>
</evidence>
<dbReference type="InterPro" id="IPR005936">
    <property type="entry name" value="FtsH"/>
</dbReference>
<proteinExistence type="inferred from homology"/>
<evidence type="ECO:0000256" key="2">
    <source>
        <dbReference type="ARBA" id="ARBA00010044"/>
    </source>
</evidence>
<evidence type="ECO:0000256" key="9">
    <source>
        <dbReference type="ARBA" id="ARBA00022840"/>
    </source>
</evidence>
<dbReference type="InterPro" id="IPR003959">
    <property type="entry name" value="ATPase_AAA_core"/>
</dbReference>
<comment type="similarity">
    <text evidence="15">Belongs to the AAA ATPase family.</text>
</comment>
<feature type="transmembrane region" description="Helical" evidence="14">
    <location>
        <begin position="114"/>
        <end position="137"/>
    </location>
</feature>
<dbReference type="HAMAP" id="MF_01458">
    <property type="entry name" value="FtsH"/>
    <property type="match status" value="1"/>
</dbReference>
<comment type="similarity">
    <text evidence="2 14">In the C-terminal section; belongs to the peptidase M41 family.</text>
</comment>
<protein>
    <recommendedName>
        <fullName evidence="14">ATP-dependent zinc metalloprotease FtsH</fullName>
        <ecNumber evidence="14">3.4.24.-</ecNumber>
    </recommendedName>
</protein>
<dbReference type="RefSeq" id="WP_021753501.1">
    <property type="nucleotide sequence ID" value="NZ_KI271867.1"/>
</dbReference>
<dbReference type="Pfam" id="PF06480">
    <property type="entry name" value="FtsH_ext"/>
    <property type="match status" value="1"/>
</dbReference>
<dbReference type="Gene3D" id="3.30.720.210">
    <property type="match status" value="1"/>
</dbReference>
<feature type="transmembrane region" description="Helical" evidence="14">
    <location>
        <begin position="9"/>
        <end position="27"/>
    </location>
</feature>
<comment type="function">
    <text evidence="14">Acts as a processive, ATP-dependent zinc metallopeptidase for both cytoplasmic and membrane proteins. Plays a role in the quality control of integral membrane proteins.</text>
</comment>
<dbReference type="FunFam" id="3.40.50.300:FF:000001">
    <property type="entry name" value="ATP-dependent zinc metalloprotease FtsH"/>
    <property type="match status" value="1"/>
</dbReference>
<comment type="subunit">
    <text evidence="14">Homohexamer.</text>
</comment>
<evidence type="ECO:0000256" key="10">
    <source>
        <dbReference type="ARBA" id="ARBA00022989"/>
    </source>
</evidence>
<dbReference type="InterPro" id="IPR050928">
    <property type="entry name" value="ATP-dep_Zn_Metalloprotease"/>
</dbReference>
<dbReference type="CDD" id="cd19501">
    <property type="entry name" value="RecA-like_FtsH"/>
    <property type="match status" value="1"/>
</dbReference>
<keyword evidence="7 14" id="KW-0378">Hydrolase</keyword>
<keyword evidence="12 14" id="KW-0472">Membrane</keyword>
<evidence type="ECO:0000259" key="16">
    <source>
        <dbReference type="SMART" id="SM00382"/>
    </source>
</evidence>
<accession>U2S696</accession>
<dbReference type="AlphaFoldDB" id="U2S696"/>
<keyword evidence="11 14" id="KW-0482">Metalloprotease</keyword>
<dbReference type="PROSITE" id="PS00674">
    <property type="entry name" value="AAA"/>
    <property type="match status" value="1"/>
</dbReference>
<keyword evidence="9 14" id="KW-0067">ATP-binding</keyword>
<dbReference type="EC" id="3.4.24.-" evidence="14"/>
<organism evidence="17 18">
    <name type="scientific">Gemella bergeri ATCC 700627</name>
    <dbReference type="NCBI Taxonomy" id="1321820"/>
    <lineage>
        <taxon>Bacteria</taxon>
        <taxon>Bacillati</taxon>
        <taxon>Bacillota</taxon>
        <taxon>Bacilli</taxon>
        <taxon>Bacillales</taxon>
        <taxon>Gemellaceae</taxon>
        <taxon>Gemella</taxon>
    </lineage>
</organism>
<dbReference type="GO" id="GO:0008270">
    <property type="term" value="F:zinc ion binding"/>
    <property type="evidence" value="ECO:0007669"/>
    <property type="project" value="UniProtKB-UniRule"/>
</dbReference>
<dbReference type="GO" id="GO:0006508">
    <property type="term" value="P:proteolysis"/>
    <property type="evidence" value="ECO:0007669"/>
    <property type="project" value="UniProtKB-KW"/>
</dbReference>
<dbReference type="FunFam" id="1.20.58.760:FF:000001">
    <property type="entry name" value="ATP-dependent zinc metalloprotease FtsH"/>
    <property type="match status" value="1"/>
</dbReference>
<evidence type="ECO:0000256" key="5">
    <source>
        <dbReference type="ARBA" id="ARBA00022723"/>
    </source>
</evidence>
<dbReference type="Gene3D" id="1.20.58.760">
    <property type="entry name" value="Peptidase M41"/>
    <property type="match status" value="1"/>
</dbReference>
<dbReference type="SUPFAM" id="SSF52540">
    <property type="entry name" value="P-loop containing nucleoside triphosphate hydrolases"/>
    <property type="match status" value="1"/>
</dbReference>
<sequence length="659" mass="73174">MNNRKRQNPFLGILALIVIAIGVFAYWQQDLPGTTEKIDYAKLVQNINDDKIKDISLQQKDENYNVKGTLKDGNKNFETVVPASDSKVREQINDKAKEGKLSVVEYKPAEKTGVILQFLGNIIPFILMMGLLVFFMSQMQGGGGGKMMNFQKSKAKKIDGDEAKITFTDVAGADEEKQELAEMVEFLKDHRKFTKMGAKIPKGVLLEGPPGTGKTLLARAVAGEAKVPFFSISGSDFVEMFVGVGASRVRDLFKEAEKSAPCIIFIDEIDAVGRKRGSGVGGGNDEREQTLNQLLVEMDGFNGDKGIIVIAATNRADVLDSALRRPGRFDRQIKVSTPDVKGREAILKVHAKGKPLAEDVELRSLAQKTPGFSGADLANILNEAALLAARENKKAIEKEDLDEAMDRVIGGPAKRSRVYTPKEKRLVAYHEAGHAIVGMVLDSADKVQKVTIIPRGDAGGYNLMIPEEEKYFQTRTDLIDKICGLLGGRAAEQIFFNEVSTGAHNDFERVTAIARAMVTEYGMSDAVGPMQAPYHDPYSGRQLSSIGNYSEDMLKEIDGEVRKIINECYTKVLHIIETHREQLELIAQTLMKVETIDRKEIVALYQFGKMPKELSEEEAEQLDRIVNKKYYEEQARLEKEKQQEEIIDVSADENITDNE</sequence>
<comment type="subcellular location">
    <subcellularLocation>
        <location evidence="14">Cell membrane</location>
        <topology evidence="14">Multi-pass membrane protein</topology>
        <orientation evidence="14">Cytoplasmic side</orientation>
    </subcellularLocation>
    <subcellularLocation>
        <location evidence="1">Membrane</location>
    </subcellularLocation>
</comment>
<dbReference type="GO" id="GO:0030163">
    <property type="term" value="P:protein catabolic process"/>
    <property type="evidence" value="ECO:0007669"/>
    <property type="project" value="UniProtKB-UniRule"/>
</dbReference>
<dbReference type="EMBL" id="AWVP01000052">
    <property type="protein sequence ID" value="ERK58317.1"/>
    <property type="molecule type" value="Genomic_DNA"/>
</dbReference>
<dbReference type="FunFam" id="1.10.8.60:FF:000001">
    <property type="entry name" value="ATP-dependent zinc metalloprotease FtsH"/>
    <property type="match status" value="1"/>
</dbReference>
<evidence type="ECO:0000256" key="15">
    <source>
        <dbReference type="RuleBase" id="RU003651"/>
    </source>
</evidence>
<dbReference type="Proteomes" id="UP000016637">
    <property type="component" value="Unassembled WGS sequence"/>
</dbReference>
<comment type="similarity">
    <text evidence="13 14">In the central section; belongs to the AAA ATPase family.</text>
</comment>
<evidence type="ECO:0000256" key="7">
    <source>
        <dbReference type="ARBA" id="ARBA00022801"/>
    </source>
</evidence>
<comment type="cofactor">
    <cofactor evidence="14">
        <name>Zn(2+)</name>
        <dbReference type="ChEBI" id="CHEBI:29105"/>
    </cofactor>
    <text evidence="14">Binds 1 zinc ion per subunit.</text>
</comment>
<keyword evidence="5 14" id="KW-0479">Metal-binding</keyword>
<dbReference type="PANTHER" id="PTHR43655">
    <property type="entry name" value="ATP-DEPENDENT PROTEASE"/>
    <property type="match status" value="1"/>
</dbReference>
<evidence type="ECO:0000256" key="13">
    <source>
        <dbReference type="ARBA" id="ARBA00061570"/>
    </source>
</evidence>
<evidence type="ECO:0000256" key="6">
    <source>
        <dbReference type="ARBA" id="ARBA00022741"/>
    </source>
</evidence>
<evidence type="ECO:0000256" key="1">
    <source>
        <dbReference type="ARBA" id="ARBA00004370"/>
    </source>
</evidence>
<dbReference type="GO" id="GO:0004176">
    <property type="term" value="F:ATP-dependent peptidase activity"/>
    <property type="evidence" value="ECO:0007669"/>
    <property type="project" value="InterPro"/>
</dbReference>
<reference evidence="17 18" key="1">
    <citation type="submission" date="2013-08" db="EMBL/GenBank/DDBJ databases">
        <authorList>
            <person name="Weinstock G."/>
            <person name="Sodergren E."/>
            <person name="Wylie T."/>
            <person name="Fulton L."/>
            <person name="Fulton R."/>
            <person name="Fronick C."/>
            <person name="O'Laughlin M."/>
            <person name="Godfrey J."/>
            <person name="Miner T."/>
            <person name="Herter B."/>
            <person name="Appelbaum E."/>
            <person name="Cordes M."/>
            <person name="Lek S."/>
            <person name="Wollam A."/>
            <person name="Pepin K.H."/>
            <person name="Palsikar V.B."/>
            <person name="Mitreva M."/>
            <person name="Wilson R.K."/>
        </authorList>
    </citation>
    <scope>NUCLEOTIDE SEQUENCE [LARGE SCALE GENOMIC DNA]</scope>
    <source>
        <strain evidence="17 18">ATCC 700627</strain>
    </source>
</reference>
<dbReference type="SUPFAM" id="SSF140990">
    <property type="entry name" value="FtsH protease domain-like"/>
    <property type="match status" value="1"/>
</dbReference>
<dbReference type="InterPro" id="IPR037219">
    <property type="entry name" value="Peptidase_M41-like"/>
</dbReference>
<feature type="binding site" evidence="14">
    <location>
        <position position="430"/>
    </location>
    <ligand>
        <name>Zn(2+)</name>
        <dbReference type="ChEBI" id="CHEBI:29105"/>
        <note>catalytic</note>
    </ligand>
</feature>
<evidence type="ECO:0000256" key="14">
    <source>
        <dbReference type="HAMAP-Rule" id="MF_01458"/>
    </source>
</evidence>
<dbReference type="PATRIC" id="fig|1321820.3.peg.820"/>
<evidence type="ECO:0000256" key="12">
    <source>
        <dbReference type="ARBA" id="ARBA00023136"/>
    </source>
</evidence>
<keyword evidence="3 14" id="KW-0645">Protease</keyword>
<feature type="domain" description="AAA+ ATPase" evidence="16">
    <location>
        <begin position="200"/>
        <end position="339"/>
    </location>
</feature>
<evidence type="ECO:0000256" key="3">
    <source>
        <dbReference type="ARBA" id="ARBA00022670"/>
    </source>
</evidence>
<evidence type="ECO:0000256" key="11">
    <source>
        <dbReference type="ARBA" id="ARBA00023049"/>
    </source>
</evidence>
<dbReference type="GO" id="GO:0016887">
    <property type="term" value="F:ATP hydrolysis activity"/>
    <property type="evidence" value="ECO:0007669"/>
    <property type="project" value="UniProtKB-UniRule"/>
</dbReference>
<dbReference type="InterPro" id="IPR041569">
    <property type="entry name" value="AAA_lid_3"/>
</dbReference>
<dbReference type="MEROPS" id="M41.009"/>
<gene>
    <name evidence="14" type="primary">ftsH</name>
    <name evidence="17" type="ORF">HMPREF1983_00840</name>
</gene>
<dbReference type="Pfam" id="PF17862">
    <property type="entry name" value="AAA_lid_3"/>
    <property type="match status" value="1"/>
</dbReference>
<evidence type="ECO:0000256" key="8">
    <source>
        <dbReference type="ARBA" id="ARBA00022833"/>
    </source>
</evidence>
<comment type="caution">
    <text evidence="17">The sequence shown here is derived from an EMBL/GenBank/DDBJ whole genome shotgun (WGS) entry which is preliminary data.</text>
</comment>
<feature type="active site" evidence="14">
    <location>
        <position position="431"/>
    </location>
</feature>
<feature type="binding site" evidence="14">
    <location>
        <position position="434"/>
    </location>
    <ligand>
        <name>Zn(2+)</name>
        <dbReference type="ChEBI" id="CHEBI:29105"/>
        <note>catalytic</note>
    </ligand>
</feature>
<feature type="binding site" evidence="14">
    <location>
        <position position="506"/>
    </location>
    <ligand>
        <name>Zn(2+)</name>
        <dbReference type="ChEBI" id="CHEBI:29105"/>
        <note>catalytic</note>
    </ligand>
</feature>
<dbReference type="Gene3D" id="1.10.8.60">
    <property type="match status" value="1"/>
</dbReference>
<dbReference type="GO" id="GO:0004222">
    <property type="term" value="F:metalloendopeptidase activity"/>
    <property type="evidence" value="ECO:0007669"/>
    <property type="project" value="InterPro"/>
</dbReference>
<dbReference type="Gene3D" id="3.40.50.300">
    <property type="entry name" value="P-loop containing nucleotide triphosphate hydrolases"/>
    <property type="match status" value="1"/>
</dbReference>